<organism evidence="3 4">
    <name type="scientific">Thanatephorus cucumeris (strain AG1-IB / isolate 7/3/14)</name>
    <name type="common">Lettuce bottom rot fungus</name>
    <name type="synonym">Rhizoctonia solani</name>
    <dbReference type="NCBI Taxonomy" id="1108050"/>
    <lineage>
        <taxon>Eukaryota</taxon>
        <taxon>Fungi</taxon>
        <taxon>Dikarya</taxon>
        <taxon>Basidiomycota</taxon>
        <taxon>Agaricomycotina</taxon>
        <taxon>Agaricomycetes</taxon>
        <taxon>Cantharellales</taxon>
        <taxon>Ceratobasidiaceae</taxon>
        <taxon>Rhizoctonia</taxon>
        <taxon>Rhizoctonia solani AG-1</taxon>
    </lineage>
</organism>
<feature type="region of interest" description="Disordered" evidence="1">
    <location>
        <begin position="164"/>
        <end position="210"/>
    </location>
</feature>
<dbReference type="Proteomes" id="UP000059188">
    <property type="component" value="Unassembled WGS sequence"/>
</dbReference>
<keyword evidence="4" id="KW-1185">Reference proteome</keyword>
<accession>A0A0B7FM17</accession>
<evidence type="ECO:0000259" key="2">
    <source>
        <dbReference type="PROSITE" id="PS50048"/>
    </source>
</evidence>
<dbReference type="PROSITE" id="PS50048">
    <property type="entry name" value="ZN2_CY6_FUNGAL_2"/>
    <property type="match status" value="1"/>
</dbReference>
<dbReference type="InterPro" id="IPR036864">
    <property type="entry name" value="Zn2-C6_fun-type_DNA-bd_sf"/>
</dbReference>
<dbReference type="GO" id="GO:0000981">
    <property type="term" value="F:DNA-binding transcription factor activity, RNA polymerase II-specific"/>
    <property type="evidence" value="ECO:0007669"/>
    <property type="project" value="InterPro"/>
</dbReference>
<feature type="compositionally biased region" description="Polar residues" evidence="1">
    <location>
        <begin position="112"/>
        <end position="129"/>
    </location>
</feature>
<feature type="region of interest" description="Disordered" evidence="1">
    <location>
        <begin position="83"/>
        <end position="148"/>
    </location>
</feature>
<gene>
    <name evidence="3" type="ORF">RSOLAG1IB_12087</name>
</gene>
<feature type="domain" description="Zn(2)-C6 fungal-type" evidence="2">
    <location>
        <begin position="8"/>
        <end position="40"/>
    </location>
</feature>
<evidence type="ECO:0000313" key="3">
    <source>
        <dbReference type="EMBL" id="CEL57207.1"/>
    </source>
</evidence>
<feature type="compositionally biased region" description="Polar residues" evidence="1">
    <location>
        <begin position="164"/>
        <end position="176"/>
    </location>
</feature>
<reference evidence="3 4" key="1">
    <citation type="submission" date="2014-11" db="EMBL/GenBank/DDBJ databases">
        <authorList>
            <person name="Wibberg Daniel"/>
        </authorList>
    </citation>
    <scope>NUCLEOTIDE SEQUENCE [LARGE SCALE GENOMIC DNA]</scope>
    <source>
        <strain evidence="3">Rhizoctonia solani AG1-IB 7/3/14</strain>
    </source>
</reference>
<evidence type="ECO:0000313" key="4">
    <source>
        <dbReference type="Proteomes" id="UP000059188"/>
    </source>
</evidence>
<dbReference type="EMBL" id="LN679382">
    <property type="protein sequence ID" value="CEL57207.1"/>
    <property type="molecule type" value="Genomic_DNA"/>
</dbReference>
<dbReference type="InterPro" id="IPR001138">
    <property type="entry name" value="Zn2Cys6_DnaBD"/>
</dbReference>
<evidence type="ECO:0000256" key="1">
    <source>
        <dbReference type="SAM" id="MobiDB-lite"/>
    </source>
</evidence>
<dbReference type="GO" id="GO:0008270">
    <property type="term" value="F:zinc ion binding"/>
    <property type="evidence" value="ECO:0007669"/>
    <property type="project" value="InterPro"/>
</dbReference>
<sequence length="339" mass="37114">MSFLSESGCGTCKLRSKRCDRTWGPAGCRQCAEEGLECRRRIPKLKNSVRNVGAIDNNRPGPTVIPATVASASLSTSQCQANSSPICGDGRSQRQYTGQHPHGSASHGRVYLSSTKSAYTPSTIPNRQAPTPPAEATGSVHKSTSPPSLAIICKTPHVNNSAQLLTPVSPGFSANTNRERGPHAESGPSLIADSHLIYRPGPPPDYEEDDPENIQEVLFSTLSLDRDVESNTVPYVAQSIAIGAIRFVFMPTQLLLRFQGYISQRCSLGREARQRMVLLANVSTAISGTTQYDLKDYRIFHKQLINRIHHARICNDLEKDIALQVLEMSHEVRDLLLSK</sequence>
<dbReference type="AlphaFoldDB" id="A0A0B7FM17"/>
<dbReference type="SUPFAM" id="SSF57701">
    <property type="entry name" value="Zn2/Cys6 DNA-binding domain"/>
    <property type="match status" value="1"/>
</dbReference>
<proteinExistence type="predicted"/>
<protein>
    <recommendedName>
        <fullName evidence="2">Zn(2)-C6 fungal-type domain-containing protein</fullName>
    </recommendedName>
</protein>
<name>A0A0B7FM17_THACB</name>